<evidence type="ECO:0000256" key="1">
    <source>
        <dbReference type="SAM" id="MobiDB-lite"/>
    </source>
</evidence>
<reference evidence="2" key="1">
    <citation type="submission" date="2013-11" db="EMBL/GenBank/DDBJ databases">
        <title>Genome sequence of the fusiform rust pathogen reveals effectors for host alternation and coevolution with pine.</title>
        <authorList>
            <consortium name="DOE Joint Genome Institute"/>
            <person name="Smith K."/>
            <person name="Pendleton A."/>
            <person name="Kubisiak T."/>
            <person name="Anderson C."/>
            <person name="Salamov A."/>
            <person name="Aerts A."/>
            <person name="Riley R."/>
            <person name="Clum A."/>
            <person name="Lindquist E."/>
            <person name="Ence D."/>
            <person name="Campbell M."/>
            <person name="Kronenberg Z."/>
            <person name="Feau N."/>
            <person name="Dhillon B."/>
            <person name="Hamelin R."/>
            <person name="Burleigh J."/>
            <person name="Smith J."/>
            <person name="Yandell M."/>
            <person name="Nelson C."/>
            <person name="Grigoriev I."/>
            <person name="Davis J."/>
        </authorList>
    </citation>
    <scope>NUCLEOTIDE SEQUENCE</scope>
    <source>
        <strain evidence="2">G11</strain>
    </source>
</reference>
<feature type="region of interest" description="Disordered" evidence="1">
    <location>
        <begin position="55"/>
        <end position="76"/>
    </location>
</feature>
<protein>
    <submittedName>
        <fullName evidence="2">Uncharacterized protein</fullName>
    </submittedName>
</protein>
<proteinExistence type="predicted"/>
<dbReference type="EMBL" id="MU167298">
    <property type="protein sequence ID" value="KAG0144288.1"/>
    <property type="molecule type" value="Genomic_DNA"/>
</dbReference>
<evidence type="ECO:0000313" key="3">
    <source>
        <dbReference type="Proteomes" id="UP000886653"/>
    </source>
</evidence>
<evidence type="ECO:0000313" key="2">
    <source>
        <dbReference type="EMBL" id="KAG0144288.1"/>
    </source>
</evidence>
<sequence length="273" mass="31474">MDRGFPAQATGSRHTGSSTNDLHGPSDKGSGTMRPIPLLIRMDVFNIHHKKITVSHSREENQQLIKKPPSPSQKLGDINKKEMFLEKAFKNLLLELPPEEQRWEFSGRQAQFDIFPFNKKLFKWNLHNPKFPAEEGNPYVAKTLKLEDSRALQIKSFEAFASIVQHEQYAMEPNKLPRPQVHKFNWYYKYPGNDSLEVSRGYAFRNQYFKIYHCIFGGKIDDNTIKGAVLAITLATLDDYNVTKRMKPISEDQKGSIRNLAMDHGKVIVKNIR</sequence>
<feature type="compositionally biased region" description="Polar residues" evidence="1">
    <location>
        <begin position="9"/>
        <end position="21"/>
    </location>
</feature>
<comment type="caution">
    <text evidence="2">The sequence shown here is derived from an EMBL/GenBank/DDBJ whole genome shotgun (WGS) entry which is preliminary data.</text>
</comment>
<keyword evidence="3" id="KW-1185">Reference proteome</keyword>
<feature type="region of interest" description="Disordered" evidence="1">
    <location>
        <begin position="1"/>
        <end position="33"/>
    </location>
</feature>
<dbReference type="Proteomes" id="UP000886653">
    <property type="component" value="Unassembled WGS sequence"/>
</dbReference>
<gene>
    <name evidence="2" type="ORF">CROQUDRAFT_95181</name>
</gene>
<organism evidence="2 3">
    <name type="scientific">Cronartium quercuum f. sp. fusiforme G11</name>
    <dbReference type="NCBI Taxonomy" id="708437"/>
    <lineage>
        <taxon>Eukaryota</taxon>
        <taxon>Fungi</taxon>
        <taxon>Dikarya</taxon>
        <taxon>Basidiomycota</taxon>
        <taxon>Pucciniomycotina</taxon>
        <taxon>Pucciniomycetes</taxon>
        <taxon>Pucciniales</taxon>
        <taxon>Coleosporiaceae</taxon>
        <taxon>Cronartium</taxon>
    </lineage>
</organism>
<accession>A0A9P6NHS7</accession>
<name>A0A9P6NHS7_9BASI</name>
<dbReference type="AlphaFoldDB" id="A0A9P6NHS7"/>